<dbReference type="InterPro" id="IPR007145">
    <property type="entry name" value="MAP65_Ase1_PRC1"/>
</dbReference>
<feature type="coiled-coil region" evidence="1">
    <location>
        <begin position="20"/>
        <end position="47"/>
    </location>
</feature>
<dbReference type="eggNOG" id="KOG4302">
    <property type="taxonomic scope" value="Eukaryota"/>
</dbReference>
<dbReference type="Gene3D" id="1.20.58.1520">
    <property type="match status" value="1"/>
</dbReference>
<dbReference type="GO" id="GO:0051256">
    <property type="term" value="P:mitotic spindle midzone assembly"/>
    <property type="evidence" value="ECO:0007669"/>
    <property type="project" value="TreeGrafter"/>
</dbReference>
<dbReference type="EMBL" id="CH916383">
    <property type="protein sequence ID" value="EDV98690.1"/>
    <property type="molecule type" value="Genomic_DNA"/>
</dbReference>
<keyword evidence="1" id="KW-0175">Coiled coil</keyword>
<dbReference type="OMA" id="NYQKDCC"/>
<keyword evidence="3" id="KW-1185">Reference proteome</keyword>
<dbReference type="GO" id="GO:0005737">
    <property type="term" value="C:cytoplasm"/>
    <property type="evidence" value="ECO:0007669"/>
    <property type="project" value="TreeGrafter"/>
</dbReference>
<name>B4K008_DROGR</name>
<dbReference type="PhylomeDB" id="B4K008"/>
<dbReference type="GO" id="GO:1990023">
    <property type="term" value="C:mitotic spindle midzone"/>
    <property type="evidence" value="ECO:0007669"/>
    <property type="project" value="TreeGrafter"/>
</dbReference>
<dbReference type="Pfam" id="PF03999">
    <property type="entry name" value="MAP65_ASE1"/>
    <property type="match status" value="1"/>
</dbReference>
<dbReference type="OrthoDB" id="642895at2759"/>
<dbReference type="Proteomes" id="UP000001070">
    <property type="component" value="Unassembled WGS sequence"/>
</dbReference>
<dbReference type="PANTHER" id="PTHR19321">
    <property type="entry name" value="PROTEIN REGULATOR OF CYTOKINESIS 1 PRC1-RELATED"/>
    <property type="match status" value="1"/>
</dbReference>
<proteinExistence type="predicted"/>
<evidence type="ECO:0000256" key="1">
    <source>
        <dbReference type="SAM" id="Coils"/>
    </source>
</evidence>
<reference evidence="2 3" key="1">
    <citation type="journal article" date="2007" name="Nature">
        <title>Evolution of genes and genomes on the Drosophila phylogeny.</title>
        <authorList>
            <consortium name="Drosophila 12 Genomes Consortium"/>
            <person name="Clark A.G."/>
            <person name="Eisen M.B."/>
            <person name="Smith D.R."/>
            <person name="Bergman C.M."/>
            <person name="Oliver B."/>
            <person name="Markow T.A."/>
            <person name="Kaufman T.C."/>
            <person name="Kellis M."/>
            <person name="Gelbart W."/>
            <person name="Iyer V.N."/>
            <person name="Pollard D.A."/>
            <person name="Sackton T.B."/>
            <person name="Larracuente A.M."/>
            <person name="Singh N.D."/>
            <person name="Abad J.P."/>
            <person name="Abt D.N."/>
            <person name="Adryan B."/>
            <person name="Aguade M."/>
            <person name="Akashi H."/>
            <person name="Anderson W.W."/>
            <person name="Aquadro C.F."/>
            <person name="Ardell D.H."/>
            <person name="Arguello R."/>
            <person name="Artieri C.G."/>
            <person name="Barbash D.A."/>
            <person name="Barker D."/>
            <person name="Barsanti P."/>
            <person name="Batterham P."/>
            <person name="Batzoglou S."/>
            <person name="Begun D."/>
            <person name="Bhutkar A."/>
            <person name="Blanco E."/>
            <person name="Bosak S.A."/>
            <person name="Bradley R.K."/>
            <person name="Brand A.D."/>
            <person name="Brent M.R."/>
            <person name="Brooks A.N."/>
            <person name="Brown R.H."/>
            <person name="Butlin R.K."/>
            <person name="Caggese C."/>
            <person name="Calvi B.R."/>
            <person name="Bernardo de Carvalho A."/>
            <person name="Caspi A."/>
            <person name="Castrezana S."/>
            <person name="Celniker S.E."/>
            <person name="Chang J.L."/>
            <person name="Chapple C."/>
            <person name="Chatterji S."/>
            <person name="Chinwalla A."/>
            <person name="Civetta A."/>
            <person name="Clifton S.W."/>
            <person name="Comeron J.M."/>
            <person name="Costello J.C."/>
            <person name="Coyne J.A."/>
            <person name="Daub J."/>
            <person name="David R.G."/>
            <person name="Delcher A.L."/>
            <person name="Delehaunty K."/>
            <person name="Do C.B."/>
            <person name="Ebling H."/>
            <person name="Edwards K."/>
            <person name="Eickbush T."/>
            <person name="Evans J.D."/>
            <person name="Filipski A."/>
            <person name="Findeiss S."/>
            <person name="Freyhult E."/>
            <person name="Fulton L."/>
            <person name="Fulton R."/>
            <person name="Garcia A.C."/>
            <person name="Gardiner A."/>
            <person name="Garfield D.A."/>
            <person name="Garvin B.E."/>
            <person name="Gibson G."/>
            <person name="Gilbert D."/>
            <person name="Gnerre S."/>
            <person name="Godfrey J."/>
            <person name="Good R."/>
            <person name="Gotea V."/>
            <person name="Gravely B."/>
            <person name="Greenberg A.J."/>
            <person name="Griffiths-Jones S."/>
            <person name="Gross S."/>
            <person name="Guigo R."/>
            <person name="Gustafson E.A."/>
            <person name="Haerty W."/>
            <person name="Hahn M.W."/>
            <person name="Halligan D.L."/>
            <person name="Halpern A.L."/>
            <person name="Halter G.M."/>
            <person name="Han M.V."/>
            <person name="Heger A."/>
            <person name="Hillier L."/>
            <person name="Hinrichs A.S."/>
            <person name="Holmes I."/>
            <person name="Hoskins R.A."/>
            <person name="Hubisz M.J."/>
            <person name="Hultmark D."/>
            <person name="Huntley M.A."/>
            <person name="Jaffe D.B."/>
            <person name="Jagadeeshan S."/>
            <person name="Jeck W.R."/>
            <person name="Johnson J."/>
            <person name="Jones C.D."/>
            <person name="Jordan W.C."/>
            <person name="Karpen G.H."/>
            <person name="Kataoka E."/>
            <person name="Keightley P.D."/>
            <person name="Kheradpour P."/>
            <person name="Kirkness E.F."/>
            <person name="Koerich L.B."/>
            <person name="Kristiansen K."/>
            <person name="Kudrna D."/>
            <person name="Kulathinal R.J."/>
            <person name="Kumar S."/>
            <person name="Kwok R."/>
            <person name="Lander E."/>
            <person name="Langley C.H."/>
            <person name="Lapoint R."/>
            <person name="Lazzaro B.P."/>
            <person name="Lee S.J."/>
            <person name="Levesque L."/>
            <person name="Li R."/>
            <person name="Lin C.F."/>
            <person name="Lin M.F."/>
            <person name="Lindblad-Toh K."/>
            <person name="Llopart A."/>
            <person name="Long M."/>
            <person name="Low L."/>
            <person name="Lozovsky E."/>
            <person name="Lu J."/>
            <person name="Luo M."/>
            <person name="Machado C.A."/>
            <person name="Makalowski W."/>
            <person name="Marzo M."/>
            <person name="Matsuda M."/>
            <person name="Matzkin L."/>
            <person name="McAllister B."/>
            <person name="McBride C.S."/>
            <person name="McKernan B."/>
            <person name="McKernan K."/>
            <person name="Mendez-Lago M."/>
            <person name="Minx P."/>
            <person name="Mollenhauer M.U."/>
            <person name="Montooth K."/>
            <person name="Mount S.M."/>
            <person name="Mu X."/>
            <person name="Myers E."/>
            <person name="Negre B."/>
            <person name="Newfeld S."/>
            <person name="Nielsen R."/>
            <person name="Noor M.A."/>
            <person name="O'Grady P."/>
            <person name="Pachter L."/>
            <person name="Papaceit M."/>
            <person name="Parisi M.J."/>
            <person name="Parisi M."/>
            <person name="Parts L."/>
            <person name="Pedersen J.S."/>
            <person name="Pesole G."/>
            <person name="Phillippy A.M."/>
            <person name="Ponting C.P."/>
            <person name="Pop M."/>
            <person name="Porcelli D."/>
            <person name="Powell J.R."/>
            <person name="Prohaska S."/>
            <person name="Pruitt K."/>
            <person name="Puig M."/>
            <person name="Quesneville H."/>
            <person name="Ram K.R."/>
            <person name="Rand D."/>
            <person name="Rasmussen M.D."/>
            <person name="Reed L.K."/>
            <person name="Reenan R."/>
            <person name="Reily A."/>
            <person name="Remington K.A."/>
            <person name="Rieger T.T."/>
            <person name="Ritchie M.G."/>
            <person name="Robin C."/>
            <person name="Rogers Y.H."/>
            <person name="Rohde C."/>
            <person name="Rozas J."/>
            <person name="Rubenfield M.J."/>
            <person name="Ruiz A."/>
            <person name="Russo S."/>
            <person name="Salzberg S.L."/>
            <person name="Sanchez-Gracia A."/>
            <person name="Saranga D.J."/>
            <person name="Sato H."/>
            <person name="Schaeffer S.W."/>
            <person name="Schatz M.C."/>
            <person name="Schlenke T."/>
            <person name="Schwartz R."/>
            <person name="Segarra C."/>
            <person name="Singh R.S."/>
            <person name="Sirot L."/>
            <person name="Sirota M."/>
            <person name="Sisneros N.B."/>
            <person name="Smith C.D."/>
            <person name="Smith T.F."/>
            <person name="Spieth J."/>
            <person name="Stage D.E."/>
            <person name="Stark A."/>
            <person name="Stephan W."/>
            <person name="Strausberg R.L."/>
            <person name="Strempel S."/>
            <person name="Sturgill D."/>
            <person name="Sutton G."/>
            <person name="Sutton G.G."/>
            <person name="Tao W."/>
            <person name="Teichmann S."/>
            <person name="Tobari Y.N."/>
            <person name="Tomimura Y."/>
            <person name="Tsolas J.M."/>
            <person name="Valente V.L."/>
            <person name="Venter E."/>
            <person name="Venter J.C."/>
            <person name="Vicario S."/>
            <person name="Vieira F.G."/>
            <person name="Vilella A.J."/>
            <person name="Villasante A."/>
            <person name="Walenz B."/>
            <person name="Wang J."/>
            <person name="Wasserman M."/>
            <person name="Watts T."/>
            <person name="Wilson D."/>
            <person name="Wilson R.K."/>
            <person name="Wing R.A."/>
            <person name="Wolfner M.F."/>
            <person name="Wong A."/>
            <person name="Wong G.K."/>
            <person name="Wu C.I."/>
            <person name="Wu G."/>
            <person name="Yamamoto D."/>
            <person name="Yang H.P."/>
            <person name="Yang S.P."/>
            <person name="Yorke J.A."/>
            <person name="Yoshida K."/>
            <person name="Zdobnov E."/>
            <person name="Zhang P."/>
            <person name="Zhang Y."/>
            <person name="Zimin A.V."/>
            <person name="Baldwin J."/>
            <person name="Abdouelleil A."/>
            <person name="Abdulkadir J."/>
            <person name="Abebe A."/>
            <person name="Abera B."/>
            <person name="Abreu J."/>
            <person name="Acer S.C."/>
            <person name="Aftuck L."/>
            <person name="Alexander A."/>
            <person name="An P."/>
            <person name="Anderson E."/>
            <person name="Anderson S."/>
            <person name="Arachi H."/>
            <person name="Azer M."/>
            <person name="Bachantsang P."/>
            <person name="Barry A."/>
            <person name="Bayul T."/>
            <person name="Berlin A."/>
            <person name="Bessette D."/>
            <person name="Bloom T."/>
            <person name="Blye J."/>
            <person name="Boguslavskiy L."/>
            <person name="Bonnet C."/>
            <person name="Boukhgalter B."/>
            <person name="Bourzgui I."/>
            <person name="Brown A."/>
            <person name="Cahill P."/>
            <person name="Channer S."/>
            <person name="Cheshatsang Y."/>
            <person name="Chuda L."/>
            <person name="Citroen M."/>
            <person name="Collymore A."/>
            <person name="Cooke P."/>
            <person name="Costello M."/>
            <person name="D'Aco K."/>
            <person name="Daza R."/>
            <person name="De Haan G."/>
            <person name="DeGray S."/>
            <person name="DeMaso C."/>
            <person name="Dhargay N."/>
            <person name="Dooley K."/>
            <person name="Dooley E."/>
            <person name="Doricent M."/>
            <person name="Dorje P."/>
            <person name="Dorjee K."/>
            <person name="Dupes A."/>
            <person name="Elong R."/>
            <person name="Falk J."/>
            <person name="Farina A."/>
            <person name="Faro S."/>
            <person name="Ferguson D."/>
            <person name="Fisher S."/>
            <person name="Foley C.D."/>
            <person name="Franke A."/>
            <person name="Friedrich D."/>
            <person name="Gadbois L."/>
            <person name="Gearin G."/>
            <person name="Gearin C.R."/>
            <person name="Giannoukos G."/>
            <person name="Goode T."/>
            <person name="Graham J."/>
            <person name="Grandbois E."/>
            <person name="Grewal S."/>
            <person name="Gyaltsen K."/>
            <person name="Hafez N."/>
            <person name="Hagos B."/>
            <person name="Hall J."/>
            <person name="Henson C."/>
            <person name="Hollinger A."/>
            <person name="Honan T."/>
            <person name="Huard M.D."/>
            <person name="Hughes L."/>
            <person name="Hurhula B."/>
            <person name="Husby M.E."/>
            <person name="Kamat A."/>
            <person name="Kanga B."/>
            <person name="Kashin S."/>
            <person name="Khazanovich D."/>
            <person name="Kisner P."/>
            <person name="Lance K."/>
            <person name="Lara M."/>
            <person name="Lee W."/>
            <person name="Lennon N."/>
            <person name="Letendre F."/>
            <person name="LeVine R."/>
            <person name="Lipovsky A."/>
            <person name="Liu X."/>
            <person name="Liu J."/>
            <person name="Liu S."/>
            <person name="Lokyitsang T."/>
            <person name="Lokyitsang Y."/>
            <person name="Lubonja R."/>
            <person name="Lui A."/>
            <person name="MacDonald P."/>
            <person name="Magnisalis V."/>
            <person name="Maru K."/>
            <person name="Matthews C."/>
            <person name="McCusker W."/>
            <person name="McDonough S."/>
            <person name="Mehta T."/>
            <person name="Meldrim J."/>
            <person name="Meneus L."/>
            <person name="Mihai O."/>
            <person name="Mihalev A."/>
            <person name="Mihova T."/>
            <person name="Mittelman R."/>
            <person name="Mlenga V."/>
            <person name="Montmayeur A."/>
            <person name="Mulrain L."/>
            <person name="Navidi A."/>
            <person name="Naylor J."/>
            <person name="Negash T."/>
            <person name="Nguyen T."/>
            <person name="Nguyen N."/>
            <person name="Nicol R."/>
            <person name="Norbu C."/>
            <person name="Norbu N."/>
            <person name="Novod N."/>
            <person name="O'Neill B."/>
            <person name="Osman S."/>
            <person name="Markiewicz E."/>
            <person name="Oyono O.L."/>
            <person name="Patti C."/>
            <person name="Phunkhang P."/>
            <person name="Pierre F."/>
            <person name="Priest M."/>
            <person name="Raghuraman S."/>
            <person name="Rege F."/>
            <person name="Reyes R."/>
            <person name="Rise C."/>
            <person name="Rogov P."/>
            <person name="Ross K."/>
            <person name="Ryan E."/>
            <person name="Settipalli S."/>
            <person name="Shea T."/>
            <person name="Sherpa N."/>
            <person name="Shi L."/>
            <person name="Shih D."/>
            <person name="Sparrow T."/>
            <person name="Spaulding J."/>
            <person name="Stalker J."/>
            <person name="Stange-Thomann N."/>
            <person name="Stavropoulos S."/>
            <person name="Stone C."/>
            <person name="Strader C."/>
            <person name="Tesfaye S."/>
            <person name="Thomson T."/>
            <person name="Thoulutsang Y."/>
            <person name="Thoulutsang D."/>
            <person name="Topham K."/>
            <person name="Topping I."/>
            <person name="Tsamla T."/>
            <person name="Vassiliev H."/>
            <person name="Vo A."/>
            <person name="Wangchuk T."/>
            <person name="Wangdi T."/>
            <person name="Weiand M."/>
            <person name="Wilkinson J."/>
            <person name="Wilson A."/>
            <person name="Yadav S."/>
            <person name="Young G."/>
            <person name="Yu Q."/>
            <person name="Zembek L."/>
            <person name="Zhong D."/>
            <person name="Zimmer A."/>
            <person name="Zwirko Z."/>
            <person name="Jaffe D.B."/>
            <person name="Alvarez P."/>
            <person name="Brockman W."/>
            <person name="Butler J."/>
            <person name="Chin C."/>
            <person name="Gnerre S."/>
            <person name="Grabherr M."/>
            <person name="Kleber M."/>
            <person name="Mauceli E."/>
            <person name="MacCallum I."/>
        </authorList>
    </citation>
    <scope>NUCLEOTIDE SEQUENCE [LARGE SCALE GENOMIC DNA]</scope>
    <source>
        <strain evidence="3">Tucson 15287-2541.00</strain>
    </source>
</reference>
<dbReference type="HOGENOM" id="CLU_802322_0_0_1"/>
<dbReference type="KEGG" id="dgr:6570382"/>
<evidence type="ECO:0000313" key="3">
    <source>
        <dbReference type="Proteomes" id="UP000001070"/>
    </source>
</evidence>
<dbReference type="SMR" id="B4K008"/>
<dbReference type="STRING" id="7222.B4K008"/>
<organism evidence="3">
    <name type="scientific">Drosophila grimshawi</name>
    <name type="common">Hawaiian fruit fly</name>
    <name type="synonym">Idiomyia grimshawi</name>
    <dbReference type="NCBI Taxonomy" id="7222"/>
    <lineage>
        <taxon>Eukaryota</taxon>
        <taxon>Metazoa</taxon>
        <taxon>Ecdysozoa</taxon>
        <taxon>Arthropoda</taxon>
        <taxon>Hexapoda</taxon>
        <taxon>Insecta</taxon>
        <taxon>Pterygota</taxon>
        <taxon>Neoptera</taxon>
        <taxon>Endopterygota</taxon>
        <taxon>Diptera</taxon>
        <taxon>Brachycera</taxon>
        <taxon>Muscomorpha</taxon>
        <taxon>Ephydroidea</taxon>
        <taxon>Drosophilidae</taxon>
        <taxon>Drosophila</taxon>
        <taxon>Hawaiian Drosophila</taxon>
    </lineage>
</organism>
<sequence>MDELNEANLNALCTIWEQKQNNFRDDIQELLNQSKKLDRQLREAADEPVDPEQAEEQFKLEQLMIHLTVELQRLNDKDNAKKDWQNTLDQIRAKITSMSQSLSEVGLIDLSAMNELCELPDNSQRNYKLLSQALKRCENLRTENLSVLIDHVRTDIKQWCDMTQHPPPALDAKNDCSSNEMLVQLEQKLADLKDYYNTNQEILELYAKHVKLLTRMTALKDQSKDRNRYQNRGGALLREERERNCISNKLPQIEKQLDEMVQAFQHRTGKPFLVHGVEILSRISSNWQNYHLAKEQQMNARKAVLFQDKLPQAAAVGPIRRACSVPFVSRTASETSLKHLKPRAPI</sequence>
<gene>
    <name evidence="2" type="primary">Dgri\GH23324</name>
    <name evidence="2" type="ORF">Dgri_GH23324</name>
</gene>
<dbReference type="GO" id="GO:0008017">
    <property type="term" value="F:microtubule binding"/>
    <property type="evidence" value="ECO:0007669"/>
    <property type="project" value="InterPro"/>
</dbReference>
<dbReference type="PANTHER" id="PTHR19321:SF41">
    <property type="entry name" value="FASCETTO-RELATED"/>
    <property type="match status" value="1"/>
</dbReference>
<evidence type="ECO:0000313" key="2">
    <source>
        <dbReference type="EMBL" id="EDV98690.1"/>
    </source>
</evidence>
<protein>
    <submittedName>
        <fullName evidence="2">GH23324</fullName>
    </submittedName>
</protein>
<accession>B4K008</accession>
<dbReference type="AlphaFoldDB" id="B4K008"/>
<dbReference type="InParanoid" id="B4K008"/>